<sequence length="412" mass="45854">MAEWRGWLLGEATLSLTGADPAWALNRLAAERVPFWAIEWEDAFTVQITVPRSQVRRAISAIEGAMCQAKVLSRRGLPGRVRQILHRPVLLAFLIFNLLLVLILPQYVLFYQVTGNETVPEEQILRALSDLGVGFGTFGPDIKPLWIKNHILNEIPELQWITVTQNGCCAQVVVRERVEEPQTENQKGYGHVVATQSGLITEMSVLSGQALCKVGDTVLAGERLVSGLVDLERTYTLTQAKAEIYARTWRKGEVVTPSAYLQKTPTGDTFHCLWLEVGGRSIKIFGNSGILVDDCDKMVERKPLTLPGGLELPVTLVLETYVPYERHPAKLSQLDAQLLLEQSAEDVVKEDMVAGEILKEDSTLTLRGGVYTLRWEMECHEMIAKSVELDYSEEDFAHDGTNRERGANGAGD</sequence>
<dbReference type="Pfam" id="PF06898">
    <property type="entry name" value="YqfD"/>
    <property type="match status" value="1"/>
</dbReference>
<dbReference type="AlphaFoldDB" id="A0A9D1A730"/>
<keyword evidence="1" id="KW-0472">Membrane</keyword>
<proteinExistence type="predicted"/>
<evidence type="ECO:0000313" key="3">
    <source>
        <dbReference type="Proteomes" id="UP000824258"/>
    </source>
</evidence>
<accession>A0A9D1A730</accession>
<feature type="transmembrane region" description="Helical" evidence="1">
    <location>
        <begin position="89"/>
        <end position="110"/>
    </location>
</feature>
<keyword evidence="1" id="KW-1133">Transmembrane helix</keyword>
<comment type="caution">
    <text evidence="2">The sequence shown here is derived from an EMBL/GenBank/DDBJ whole genome shotgun (WGS) entry which is preliminary data.</text>
</comment>
<evidence type="ECO:0000313" key="2">
    <source>
        <dbReference type="EMBL" id="HIR09171.1"/>
    </source>
</evidence>
<dbReference type="InterPro" id="IPR010690">
    <property type="entry name" value="YqfD"/>
</dbReference>
<dbReference type="EMBL" id="DVGD01000058">
    <property type="protein sequence ID" value="HIR09171.1"/>
    <property type="molecule type" value="Genomic_DNA"/>
</dbReference>
<protein>
    <submittedName>
        <fullName evidence="2">Sporulation protein YqfD</fullName>
    </submittedName>
</protein>
<dbReference type="Proteomes" id="UP000824258">
    <property type="component" value="Unassembled WGS sequence"/>
</dbReference>
<gene>
    <name evidence="2" type="ORF">IAA70_02070</name>
</gene>
<keyword evidence="1" id="KW-0812">Transmembrane</keyword>
<organism evidence="2 3">
    <name type="scientific">Candidatus Avoscillospira stercoripullorum</name>
    <dbReference type="NCBI Taxonomy" id="2840709"/>
    <lineage>
        <taxon>Bacteria</taxon>
        <taxon>Bacillati</taxon>
        <taxon>Bacillota</taxon>
        <taxon>Clostridia</taxon>
        <taxon>Eubacteriales</taxon>
        <taxon>Oscillospiraceae</taxon>
        <taxon>Oscillospiraceae incertae sedis</taxon>
        <taxon>Candidatus Avoscillospira</taxon>
    </lineage>
</organism>
<reference evidence="2" key="1">
    <citation type="submission" date="2020-10" db="EMBL/GenBank/DDBJ databases">
        <authorList>
            <person name="Gilroy R."/>
        </authorList>
    </citation>
    <scope>NUCLEOTIDE SEQUENCE</scope>
    <source>
        <strain evidence="2">ChiHjej9B8-7071</strain>
    </source>
</reference>
<evidence type="ECO:0000256" key="1">
    <source>
        <dbReference type="SAM" id="Phobius"/>
    </source>
</evidence>
<reference evidence="2" key="2">
    <citation type="journal article" date="2021" name="PeerJ">
        <title>Extensive microbial diversity within the chicken gut microbiome revealed by metagenomics and culture.</title>
        <authorList>
            <person name="Gilroy R."/>
            <person name="Ravi A."/>
            <person name="Getino M."/>
            <person name="Pursley I."/>
            <person name="Horton D.L."/>
            <person name="Alikhan N.F."/>
            <person name="Baker D."/>
            <person name="Gharbi K."/>
            <person name="Hall N."/>
            <person name="Watson M."/>
            <person name="Adriaenssens E.M."/>
            <person name="Foster-Nyarko E."/>
            <person name="Jarju S."/>
            <person name="Secka A."/>
            <person name="Antonio M."/>
            <person name="Oren A."/>
            <person name="Chaudhuri R.R."/>
            <person name="La Ragione R."/>
            <person name="Hildebrand F."/>
            <person name="Pallen M.J."/>
        </authorList>
    </citation>
    <scope>NUCLEOTIDE SEQUENCE</scope>
    <source>
        <strain evidence="2">ChiHjej9B8-7071</strain>
    </source>
</reference>
<name>A0A9D1A730_9FIRM</name>